<keyword evidence="5" id="KW-0408">Iron</keyword>
<keyword evidence="2" id="KW-0479">Metal-binding</keyword>
<dbReference type="SUPFAM" id="SSF56176">
    <property type="entry name" value="FAD-binding/transporter-associated domain-like"/>
    <property type="match status" value="1"/>
</dbReference>
<keyword evidence="3" id="KW-0274">FAD</keyword>
<gene>
    <name evidence="9" type="ORF">AcdelDRAFT_2832</name>
</gene>
<dbReference type="SMART" id="SM01092">
    <property type="entry name" value="CO_deh_flav_C"/>
    <property type="match status" value="1"/>
</dbReference>
<evidence type="ECO:0000259" key="7">
    <source>
        <dbReference type="PROSITE" id="PS51085"/>
    </source>
</evidence>
<evidence type="ECO:0000313" key="9">
    <source>
        <dbReference type="EMBL" id="EER59605.1"/>
    </source>
</evidence>
<dbReference type="GO" id="GO:0005506">
    <property type="term" value="F:iron ion binding"/>
    <property type="evidence" value="ECO:0007669"/>
    <property type="project" value="InterPro"/>
</dbReference>
<dbReference type="PANTHER" id="PTHR45444">
    <property type="entry name" value="XANTHINE DEHYDROGENASE"/>
    <property type="match status" value="1"/>
</dbReference>
<dbReference type="InterPro" id="IPR006058">
    <property type="entry name" value="2Fe2S_fd_BS"/>
</dbReference>
<dbReference type="InterPro" id="IPR002346">
    <property type="entry name" value="Mopterin_DH_FAD-bd"/>
</dbReference>
<dbReference type="InterPro" id="IPR016167">
    <property type="entry name" value="FAD-bd_PCMH_sub1"/>
</dbReference>
<dbReference type="Pfam" id="PF01799">
    <property type="entry name" value="Fer2_2"/>
    <property type="match status" value="1"/>
</dbReference>
<dbReference type="SUPFAM" id="SSF55447">
    <property type="entry name" value="CO dehydrogenase flavoprotein C-terminal domain-like"/>
    <property type="match status" value="1"/>
</dbReference>
<dbReference type="GO" id="GO:0016491">
    <property type="term" value="F:oxidoreductase activity"/>
    <property type="evidence" value="ECO:0007669"/>
    <property type="project" value="UniProtKB-KW"/>
</dbReference>
<dbReference type="CDD" id="cd00207">
    <property type="entry name" value="fer2"/>
    <property type="match status" value="1"/>
</dbReference>
<dbReference type="PROSITE" id="PS51387">
    <property type="entry name" value="FAD_PCMH"/>
    <property type="match status" value="1"/>
</dbReference>
<dbReference type="InterPro" id="IPR002888">
    <property type="entry name" value="2Fe-2S-bd"/>
</dbReference>
<dbReference type="InterPro" id="IPR036884">
    <property type="entry name" value="2Fe-2S-bd_dom_sf"/>
</dbReference>
<dbReference type="EMBL" id="ACQT01000112">
    <property type="protein sequence ID" value="EER59605.1"/>
    <property type="molecule type" value="Genomic_DNA"/>
</dbReference>
<dbReference type="OrthoDB" id="9179439at2"/>
<dbReference type="InterPro" id="IPR012675">
    <property type="entry name" value="Beta-grasp_dom_sf"/>
</dbReference>
<dbReference type="Gene3D" id="3.10.20.30">
    <property type="match status" value="1"/>
</dbReference>
<feature type="region of interest" description="Disordered" evidence="6">
    <location>
        <begin position="98"/>
        <end position="148"/>
    </location>
</feature>
<evidence type="ECO:0000256" key="5">
    <source>
        <dbReference type="ARBA" id="ARBA00023004"/>
    </source>
</evidence>
<dbReference type="Pfam" id="PF00941">
    <property type="entry name" value="FAD_binding_5"/>
    <property type="match status" value="1"/>
</dbReference>
<proteinExistence type="predicted"/>
<dbReference type="GO" id="GO:0051537">
    <property type="term" value="F:2 iron, 2 sulfur cluster binding"/>
    <property type="evidence" value="ECO:0007669"/>
    <property type="project" value="InterPro"/>
</dbReference>
<evidence type="ECO:0000313" key="10">
    <source>
        <dbReference type="Proteomes" id="UP000003856"/>
    </source>
</evidence>
<dbReference type="Proteomes" id="UP000003856">
    <property type="component" value="Unassembled WGS sequence"/>
</dbReference>
<dbReference type="InterPro" id="IPR016169">
    <property type="entry name" value="FAD-bd_PCMH_sub2"/>
</dbReference>
<dbReference type="InterPro" id="IPR036318">
    <property type="entry name" value="FAD-bd_PCMH-like_sf"/>
</dbReference>
<dbReference type="PANTHER" id="PTHR45444:SF3">
    <property type="entry name" value="XANTHINE DEHYDROGENASE"/>
    <property type="match status" value="1"/>
</dbReference>
<dbReference type="PROSITE" id="PS51085">
    <property type="entry name" value="2FE2S_FER_2"/>
    <property type="match status" value="1"/>
</dbReference>
<evidence type="ECO:0000259" key="8">
    <source>
        <dbReference type="PROSITE" id="PS51387"/>
    </source>
</evidence>
<dbReference type="PROSITE" id="PS00197">
    <property type="entry name" value="2FE2S_FER_1"/>
    <property type="match status" value="1"/>
</dbReference>
<feature type="compositionally biased region" description="Basic and acidic residues" evidence="6">
    <location>
        <begin position="123"/>
        <end position="132"/>
    </location>
</feature>
<name>C5T7F2_ACIDE</name>
<dbReference type="Gene3D" id="1.10.150.120">
    <property type="entry name" value="[2Fe-2S]-binding domain"/>
    <property type="match status" value="1"/>
</dbReference>
<evidence type="ECO:0000256" key="1">
    <source>
        <dbReference type="ARBA" id="ARBA00022630"/>
    </source>
</evidence>
<dbReference type="InterPro" id="IPR016166">
    <property type="entry name" value="FAD-bd_PCMH"/>
</dbReference>
<evidence type="ECO:0000256" key="6">
    <source>
        <dbReference type="SAM" id="MobiDB-lite"/>
    </source>
</evidence>
<evidence type="ECO:0000256" key="2">
    <source>
        <dbReference type="ARBA" id="ARBA00022723"/>
    </source>
</evidence>
<keyword evidence="4" id="KW-0560">Oxidoreductase</keyword>
<sequence length="570" mass="60208">MTTRPLQFLRRGQPVALANVPPDRTLLQVLREDLACTGTKEGCGEGDCGACTVVLGEARGGKVHYSAVNSCIRLAHSVDGMALWTVEDLAEDPLIQPVASAHQPSRADSGEGARSAGTGMDTQAHEDSDGRGGEGPASPSGATTPPVRAAGLHPAQEAMVQCHGSQCGFCTPGFVMSLFGMYQNHVVPSLAQAGSAQPCQQPQGTGLGSTPCAGPGQPITRELAQQELSGNLCRCTGYRPILDAAQRMGTLPPVAVDEAELLHKLELMAHNQQALEGSLAYMAPTTLPALLAARAAHPTAQIVAGCTDVGLWITKLHRQYAQVIDVTRAAELRQLQHSAHHITIGAAATLTEAFDALVQQWPQLRGFAARFAGLPVRNAGTLGGNVANGSPIGDSMPLLIALRAQVVLASVRGERAMALEDLYTGYRQNVMAPDELLVRIVVPRPGVSEALRAYKVSKRFDDDISAVCLAIHLDIEDNTVRRASIGAGGVAPTPARARRTEAALAGQPWNAATVALAAQALQAEFTPLSDMRASSTYRRTVLTGLLQRFWLESQGEEAVSVEHFRLEALA</sequence>
<dbReference type="SUPFAM" id="SSF54292">
    <property type="entry name" value="2Fe-2S ferredoxin-like"/>
    <property type="match status" value="1"/>
</dbReference>
<dbReference type="InterPro" id="IPR036010">
    <property type="entry name" value="2Fe-2S_ferredoxin-like_sf"/>
</dbReference>
<reference evidence="9 10" key="1">
    <citation type="submission" date="2009-05" db="EMBL/GenBank/DDBJ databases">
        <title>The draft genome of Acidovorax delafieldii 2AN.</title>
        <authorList>
            <consortium name="US DOE Joint Genome Institute (JGI-PGF)"/>
            <person name="Lucas S."/>
            <person name="Copeland A."/>
            <person name="Lapidus A."/>
            <person name="Glavina del Rio T."/>
            <person name="Tice H."/>
            <person name="Bruce D."/>
            <person name="Goodwin L."/>
            <person name="Pitluck S."/>
            <person name="Larimer F."/>
            <person name="Land M.L."/>
            <person name="Hauser L."/>
            <person name="Shelobolina E.S."/>
            <person name="Picardal F."/>
            <person name="Roden E."/>
            <person name="Emerson D."/>
        </authorList>
    </citation>
    <scope>NUCLEOTIDE SEQUENCE [LARGE SCALE GENOMIC DNA]</scope>
    <source>
        <strain evidence="9 10">2AN</strain>
    </source>
</reference>
<organism evidence="9 10">
    <name type="scientific">Acidovorax delafieldii 2AN</name>
    <dbReference type="NCBI Taxonomy" id="573060"/>
    <lineage>
        <taxon>Bacteria</taxon>
        <taxon>Pseudomonadati</taxon>
        <taxon>Pseudomonadota</taxon>
        <taxon>Betaproteobacteria</taxon>
        <taxon>Burkholderiales</taxon>
        <taxon>Comamonadaceae</taxon>
        <taxon>Acidovorax</taxon>
    </lineage>
</organism>
<dbReference type="Gene3D" id="3.30.43.10">
    <property type="entry name" value="Uridine Diphospho-n-acetylenolpyruvylglucosamine Reductase, domain 2"/>
    <property type="match status" value="1"/>
</dbReference>
<keyword evidence="10" id="KW-1185">Reference proteome</keyword>
<comment type="caution">
    <text evidence="9">The sequence shown here is derived from an EMBL/GenBank/DDBJ whole genome shotgun (WGS) entry which is preliminary data.</text>
</comment>
<protein>
    <submittedName>
        <fullName evidence="9">Xanthine dehydrogenase, small subunit</fullName>
    </submittedName>
</protein>
<dbReference type="InterPro" id="IPR001041">
    <property type="entry name" value="2Fe-2S_ferredoxin-type"/>
</dbReference>
<dbReference type="InterPro" id="IPR016208">
    <property type="entry name" value="Ald_Oxase/xanthine_DH-like"/>
</dbReference>
<dbReference type="Pfam" id="PF03450">
    <property type="entry name" value="CO_deh_flav_C"/>
    <property type="match status" value="1"/>
</dbReference>
<dbReference type="SUPFAM" id="SSF47741">
    <property type="entry name" value="CO dehydrogenase ISP C-domain like"/>
    <property type="match status" value="1"/>
</dbReference>
<dbReference type="Gene3D" id="3.30.390.50">
    <property type="entry name" value="CO dehydrogenase flavoprotein, C-terminal domain"/>
    <property type="match status" value="1"/>
</dbReference>
<keyword evidence="1" id="KW-0285">Flavoprotein</keyword>
<dbReference type="AlphaFoldDB" id="C5T7F2"/>
<dbReference type="InterPro" id="IPR005107">
    <property type="entry name" value="CO_DH_flav_C"/>
</dbReference>
<dbReference type="InterPro" id="IPR036683">
    <property type="entry name" value="CO_DH_flav_C_dom_sf"/>
</dbReference>
<accession>C5T7F2</accession>
<dbReference type="Pfam" id="PF00111">
    <property type="entry name" value="Fer2"/>
    <property type="match status" value="1"/>
</dbReference>
<evidence type="ECO:0000256" key="3">
    <source>
        <dbReference type="ARBA" id="ARBA00022827"/>
    </source>
</evidence>
<feature type="domain" description="FAD-binding PCMH-type" evidence="8">
    <location>
        <begin position="274"/>
        <end position="447"/>
    </location>
</feature>
<feature type="domain" description="2Fe-2S ferredoxin-type" evidence="7">
    <location>
        <begin position="4"/>
        <end position="89"/>
    </location>
</feature>
<dbReference type="Gene3D" id="3.30.465.10">
    <property type="match status" value="1"/>
</dbReference>
<dbReference type="GO" id="GO:0071949">
    <property type="term" value="F:FAD binding"/>
    <property type="evidence" value="ECO:0007669"/>
    <property type="project" value="InterPro"/>
</dbReference>
<dbReference type="PATRIC" id="fig|573060.9.peg.2241"/>
<evidence type="ECO:0000256" key="4">
    <source>
        <dbReference type="ARBA" id="ARBA00023002"/>
    </source>
</evidence>
<dbReference type="RefSeq" id="WP_005797723.1">
    <property type="nucleotide sequence ID" value="NZ_ACQT01000112.1"/>
</dbReference>